<proteinExistence type="predicted"/>
<protein>
    <recommendedName>
        <fullName evidence="1">DUF6916 domain-containing protein</fullName>
    </recommendedName>
</protein>
<keyword evidence="3" id="KW-1185">Reference proteome</keyword>
<comment type="caution">
    <text evidence="2">The sequence shown here is derived from an EMBL/GenBank/DDBJ whole genome shotgun (WGS) entry which is preliminary data.</text>
</comment>
<organism evidence="2 3">
    <name type="scientific">Longimicrobium terrae</name>
    <dbReference type="NCBI Taxonomy" id="1639882"/>
    <lineage>
        <taxon>Bacteria</taxon>
        <taxon>Pseudomonadati</taxon>
        <taxon>Gemmatimonadota</taxon>
        <taxon>Longimicrobiia</taxon>
        <taxon>Longimicrobiales</taxon>
        <taxon>Longimicrobiaceae</taxon>
        <taxon>Longimicrobium</taxon>
    </lineage>
</organism>
<gene>
    <name evidence="2" type="ORF">HNQ61_000048</name>
</gene>
<dbReference type="RefSeq" id="WP_170039337.1">
    <property type="nucleotide sequence ID" value="NZ_JABDTL010000002.1"/>
</dbReference>
<dbReference type="EMBL" id="JACHIA010000001">
    <property type="protein sequence ID" value="MBB6068437.1"/>
    <property type="molecule type" value="Genomic_DNA"/>
</dbReference>
<name>A0A841GIQ8_9BACT</name>
<evidence type="ECO:0000313" key="2">
    <source>
        <dbReference type="EMBL" id="MBB6068437.1"/>
    </source>
</evidence>
<dbReference type="InterPro" id="IPR054209">
    <property type="entry name" value="DUF6916"/>
</dbReference>
<feature type="domain" description="DUF6916" evidence="1">
    <location>
        <begin position="6"/>
        <end position="97"/>
    </location>
</feature>
<evidence type="ECO:0000313" key="3">
    <source>
        <dbReference type="Proteomes" id="UP000582837"/>
    </source>
</evidence>
<dbReference type="Proteomes" id="UP000582837">
    <property type="component" value="Unassembled WGS sequence"/>
</dbReference>
<sequence length="98" mass="11209">MLETFSIDTFQPRVGEIFHFVVGDARLPTKLTEVHRWSDASANGRPRQPFSLIFHTVPDALVPQAMYRVEHEEMGGFELFLAPIGPDERGMRYEAVFT</sequence>
<reference evidence="2 3" key="1">
    <citation type="submission" date="2020-08" db="EMBL/GenBank/DDBJ databases">
        <title>Genomic Encyclopedia of Type Strains, Phase IV (KMG-IV): sequencing the most valuable type-strain genomes for metagenomic binning, comparative biology and taxonomic classification.</title>
        <authorList>
            <person name="Goeker M."/>
        </authorList>
    </citation>
    <scope>NUCLEOTIDE SEQUENCE [LARGE SCALE GENOMIC DNA]</scope>
    <source>
        <strain evidence="2 3">DSM 29007</strain>
    </source>
</reference>
<dbReference type="AlphaFoldDB" id="A0A841GIQ8"/>
<accession>A0A841GIQ8</accession>
<evidence type="ECO:0000259" key="1">
    <source>
        <dbReference type="Pfam" id="PF21880"/>
    </source>
</evidence>
<dbReference type="Pfam" id="PF21880">
    <property type="entry name" value="DUF6916"/>
    <property type="match status" value="1"/>
</dbReference>